<dbReference type="GO" id="GO:0008408">
    <property type="term" value="F:3'-5' exonuclease activity"/>
    <property type="evidence" value="ECO:0007669"/>
    <property type="project" value="InterPro"/>
</dbReference>
<reference evidence="1 2" key="1">
    <citation type="submission" date="2018-06" db="EMBL/GenBank/DDBJ databases">
        <authorList>
            <person name="Strepis N."/>
        </authorList>
    </citation>
    <scope>NUCLEOTIDE SEQUENCE [LARGE SCALE GENOMIC DNA]</scope>
    <source>
        <strain evidence="1">LUCI</strain>
    </source>
</reference>
<dbReference type="InterPro" id="IPR050238">
    <property type="entry name" value="DNA_Rep/Repair_Clamp_Loader"/>
</dbReference>
<dbReference type="InterPro" id="IPR004622">
    <property type="entry name" value="DNA_pol_HolB"/>
</dbReference>
<organism evidence="1 2">
    <name type="scientific">Lucifera butyrica</name>
    <dbReference type="NCBI Taxonomy" id="1351585"/>
    <lineage>
        <taxon>Bacteria</taxon>
        <taxon>Bacillati</taxon>
        <taxon>Bacillota</taxon>
        <taxon>Negativicutes</taxon>
        <taxon>Veillonellales</taxon>
        <taxon>Veillonellaceae</taxon>
        <taxon>Lucifera</taxon>
    </lineage>
</organism>
<dbReference type="OrthoDB" id="9810148at2"/>
<dbReference type="PANTHER" id="PTHR11669:SF8">
    <property type="entry name" value="DNA POLYMERASE III SUBUNIT DELTA"/>
    <property type="match status" value="1"/>
</dbReference>
<name>A0A498R6S5_9FIRM</name>
<dbReference type="GO" id="GO:0006261">
    <property type="term" value="P:DNA-templated DNA replication"/>
    <property type="evidence" value="ECO:0007669"/>
    <property type="project" value="TreeGrafter"/>
</dbReference>
<dbReference type="PANTHER" id="PTHR11669">
    <property type="entry name" value="REPLICATION FACTOR C / DNA POLYMERASE III GAMMA-TAU SUBUNIT"/>
    <property type="match status" value="1"/>
</dbReference>
<dbReference type="NCBIfam" id="TIGR00678">
    <property type="entry name" value="holB"/>
    <property type="match status" value="1"/>
</dbReference>
<keyword evidence="2" id="KW-1185">Reference proteome</keyword>
<dbReference type="EMBL" id="UPPP01000065">
    <property type="protein sequence ID" value="VBB06587.1"/>
    <property type="molecule type" value="Genomic_DNA"/>
</dbReference>
<sequence>MEWKNIIGHEERIATLRGMLAGGRIPHALLLAGPEGTGKMLVARTLAAAILCSAGQGEKPCGSCNDCRLSRQGAHPDLHIVEAEGSTIKIAQIRALQYEAGMSAHINPYRVCIIQDAERMTTEAQNSLLKLLEEPPSNFVFILVAAVFQKLLVTIRSRCFLLSFQPLPAAVLAEGLAARGVAPAQADLVSRLAGGRMGMALALLEPGGLELRDQAATLLEAVCRQESGLVWEQGPLWEKLGNQVLDLLQYLALLLRDILVILCGRNEKLVFNIDLLDFLMAQTKYWDEPRLMAALADVKKAQRALLANANTRLTGEALLIRLLDGAREGR</sequence>
<dbReference type="AlphaFoldDB" id="A0A498R6S5"/>
<gene>
    <name evidence="1" type="ORF">LUCI_1823</name>
</gene>
<evidence type="ECO:0000313" key="1">
    <source>
        <dbReference type="EMBL" id="VBB06587.1"/>
    </source>
</evidence>
<dbReference type="Gene3D" id="3.40.50.300">
    <property type="entry name" value="P-loop containing nucleotide triphosphate hydrolases"/>
    <property type="match status" value="1"/>
</dbReference>
<dbReference type="Proteomes" id="UP000277811">
    <property type="component" value="Unassembled WGS sequence"/>
</dbReference>
<protein>
    <submittedName>
        <fullName evidence="1">Dna polymerase iii delta subunit</fullName>
    </submittedName>
</protein>
<dbReference type="RefSeq" id="WP_122627528.1">
    <property type="nucleotide sequence ID" value="NZ_UPPP01000065.1"/>
</dbReference>
<dbReference type="GO" id="GO:0003887">
    <property type="term" value="F:DNA-directed DNA polymerase activity"/>
    <property type="evidence" value="ECO:0007669"/>
    <property type="project" value="InterPro"/>
</dbReference>
<dbReference type="InterPro" id="IPR027417">
    <property type="entry name" value="P-loop_NTPase"/>
</dbReference>
<accession>A0A498R6S5</accession>
<proteinExistence type="predicted"/>
<dbReference type="SUPFAM" id="SSF52540">
    <property type="entry name" value="P-loop containing nucleoside triphosphate hydrolases"/>
    <property type="match status" value="1"/>
</dbReference>
<evidence type="ECO:0000313" key="2">
    <source>
        <dbReference type="Proteomes" id="UP000277811"/>
    </source>
</evidence>
<dbReference type="Pfam" id="PF13177">
    <property type="entry name" value="DNA_pol3_delta2"/>
    <property type="match status" value="1"/>
</dbReference>